<evidence type="ECO:0008006" key="4">
    <source>
        <dbReference type="Google" id="ProtNLM"/>
    </source>
</evidence>
<dbReference type="EMBL" id="JAKELL010000031">
    <property type="protein sequence ID" value="KAH8990345.1"/>
    <property type="molecule type" value="Genomic_DNA"/>
</dbReference>
<organism evidence="2 3">
    <name type="scientific">Lactarius akahatsu</name>
    <dbReference type="NCBI Taxonomy" id="416441"/>
    <lineage>
        <taxon>Eukaryota</taxon>
        <taxon>Fungi</taxon>
        <taxon>Dikarya</taxon>
        <taxon>Basidiomycota</taxon>
        <taxon>Agaricomycotina</taxon>
        <taxon>Agaricomycetes</taxon>
        <taxon>Russulales</taxon>
        <taxon>Russulaceae</taxon>
        <taxon>Lactarius</taxon>
    </lineage>
</organism>
<accession>A0AAD4QA73</accession>
<keyword evidence="3" id="KW-1185">Reference proteome</keyword>
<proteinExistence type="predicted"/>
<protein>
    <recommendedName>
        <fullName evidence="4">Secreted protein</fullName>
    </recommendedName>
</protein>
<sequence length="108" mass="11688">MAADRRPWGLLIQVGFCLSIWGARNGSLFGKGFDERDNNAGTEGMGFDAPGCRVGRSVSGEGSGNIGKRLVDHRLGRFHGSGYACHQKRRSGKASDEPEIDTIIHFLP</sequence>
<evidence type="ECO:0000256" key="1">
    <source>
        <dbReference type="SAM" id="SignalP"/>
    </source>
</evidence>
<reference evidence="2" key="1">
    <citation type="submission" date="2022-01" db="EMBL/GenBank/DDBJ databases">
        <title>Comparative genomics reveals a dynamic genome evolution in the ectomycorrhizal milk-cap (Lactarius) mushrooms.</title>
        <authorList>
            <consortium name="DOE Joint Genome Institute"/>
            <person name="Lebreton A."/>
            <person name="Tang N."/>
            <person name="Kuo A."/>
            <person name="LaButti K."/>
            <person name="Drula E."/>
            <person name="Barry K."/>
            <person name="Clum A."/>
            <person name="Lipzen A."/>
            <person name="Mousain D."/>
            <person name="Ng V."/>
            <person name="Wang R."/>
            <person name="Wang X."/>
            <person name="Dai Y."/>
            <person name="Henrissat B."/>
            <person name="Grigoriev I.V."/>
            <person name="Guerin-Laguette A."/>
            <person name="Yu F."/>
            <person name="Martin F.M."/>
        </authorList>
    </citation>
    <scope>NUCLEOTIDE SEQUENCE</scope>
    <source>
        <strain evidence="2">QP</strain>
    </source>
</reference>
<comment type="caution">
    <text evidence="2">The sequence shown here is derived from an EMBL/GenBank/DDBJ whole genome shotgun (WGS) entry which is preliminary data.</text>
</comment>
<feature type="signal peptide" evidence="1">
    <location>
        <begin position="1"/>
        <end position="22"/>
    </location>
</feature>
<evidence type="ECO:0000313" key="2">
    <source>
        <dbReference type="EMBL" id="KAH8990345.1"/>
    </source>
</evidence>
<evidence type="ECO:0000313" key="3">
    <source>
        <dbReference type="Proteomes" id="UP001201163"/>
    </source>
</evidence>
<dbReference type="AlphaFoldDB" id="A0AAD4QA73"/>
<dbReference type="Proteomes" id="UP001201163">
    <property type="component" value="Unassembled WGS sequence"/>
</dbReference>
<keyword evidence="1" id="KW-0732">Signal</keyword>
<name>A0AAD4QA73_9AGAM</name>
<gene>
    <name evidence="2" type="ORF">EDB92DRAFT_1816900</name>
</gene>
<feature type="chain" id="PRO_5042149674" description="Secreted protein" evidence="1">
    <location>
        <begin position="23"/>
        <end position="108"/>
    </location>
</feature>